<reference evidence="1 2" key="1">
    <citation type="journal article" date="2017" name="Curr. Biol.">
        <title>The Evolution of Venom by Co-option of Single-Copy Genes.</title>
        <authorList>
            <person name="Martinson E.O."/>
            <person name="Mrinalini"/>
            <person name="Kelkar Y.D."/>
            <person name="Chang C.H."/>
            <person name="Werren J.H."/>
        </authorList>
    </citation>
    <scope>NUCLEOTIDE SEQUENCE [LARGE SCALE GENOMIC DNA]</scope>
    <source>
        <strain evidence="1 2">Alberta</strain>
        <tissue evidence="1">Whole body</tissue>
    </source>
</reference>
<proteinExistence type="predicted"/>
<name>A0A232EGL0_9HYME</name>
<evidence type="ECO:0000313" key="2">
    <source>
        <dbReference type="Proteomes" id="UP000215335"/>
    </source>
</evidence>
<gene>
    <name evidence="1" type="ORF">TSAR_009391</name>
</gene>
<dbReference type="InterPro" id="IPR036770">
    <property type="entry name" value="Ankyrin_rpt-contain_sf"/>
</dbReference>
<comment type="caution">
    <text evidence="1">The sequence shown here is derived from an EMBL/GenBank/DDBJ whole genome shotgun (WGS) entry which is preliminary data.</text>
</comment>
<dbReference type="SUPFAM" id="SSF48403">
    <property type="entry name" value="Ankyrin repeat"/>
    <property type="match status" value="1"/>
</dbReference>
<sequence>MRYKDKTLLSLLLEKGIPVNSSNRMGSTVLGDAIAREDQEAVEIRLEAGASIKKFHHIGQASNGPLEIFEFLVNDAKKLGMPISSQQWLLERAASAPYIDSLENVQLLLNEGVPVNSRSCNGREQRYCKKTITPYYDSFMKEQM</sequence>
<organism evidence="1 2">
    <name type="scientific">Trichomalopsis sarcophagae</name>
    <dbReference type="NCBI Taxonomy" id="543379"/>
    <lineage>
        <taxon>Eukaryota</taxon>
        <taxon>Metazoa</taxon>
        <taxon>Ecdysozoa</taxon>
        <taxon>Arthropoda</taxon>
        <taxon>Hexapoda</taxon>
        <taxon>Insecta</taxon>
        <taxon>Pterygota</taxon>
        <taxon>Neoptera</taxon>
        <taxon>Endopterygota</taxon>
        <taxon>Hymenoptera</taxon>
        <taxon>Apocrita</taxon>
        <taxon>Proctotrupomorpha</taxon>
        <taxon>Chalcidoidea</taxon>
        <taxon>Pteromalidae</taxon>
        <taxon>Pteromalinae</taxon>
        <taxon>Trichomalopsis</taxon>
    </lineage>
</organism>
<dbReference type="AlphaFoldDB" id="A0A232EGL0"/>
<protein>
    <submittedName>
        <fullName evidence="1">Uncharacterized protein</fullName>
    </submittedName>
</protein>
<dbReference type="Gene3D" id="1.25.40.20">
    <property type="entry name" value="Ankyrin repeat-containing domain"/>
    <property type="match status" value="1"/>
</dbReference>
<accession>A0A232EGL0</accession>
<keyword evidence="2" id="KW-1185">Reference proteome</keyword>
<evidence type="ECO:0000313" key="1">
    <source>
        <dbReference type="EMBL" id="OXU17496.1"/>
    </source>
</evidence>
<dbReference type="EMBL" id="NNAY01004735">
    <property type="protein sequence ID" value="OXU17496.1"/>
    <property type="molecule type" value="Genomic_DNA"/>
</dbReference>
<dbReference type="Proteomes" id="UP000215335">
    <property type="component" value="Unassembled WGS sequence"/>
</dbReference>